<dbReference type="Pfam" id="PF00455">
    <property type="entry name" value="DeoRC"/>
    <property type="match status" value="1"/>
</dbReference>
<dbReference type="InterPro" id="IPR018356">
    <property type="entry name" value="Tscrpt_reg_HTH_DeoR_CS"/>
</dbReference>
<dbReference type="Gene3D" id="3.40.50.1360">
    <property type="match status" value="1"/>
</dbReference>
<evidence type="ECO:0000256" key="3">
    <source>
        <dbReference type="ARBA" id="ARBA00023163"/>
    </source>
</evidence>
<dbReference type="GO" id="GO:0003700">
    <property type="term" value="F:DNA-binding transcription factor activity"/>
    <property type="evidence" value="ECO:0007669"/>
    <property type="project" value="InterPro"/>
</dbReference>
<keyword evidence="3" id="KW-0804">Transcription</keyword>
<dbReference type="AlphaFoldDB" id="A0A6J6IT28"/>
<evidence type="ECO:0000313" key="5">
    <source>
        <dbReference type="EMBL" id="CAB4627740.1"/>
    </source>
</evidence>
<keyword evidence="2" id="KW-0238">DNA-binding</keyword>
<dbReference type="InterPro" id="IPR037171">
    <property type="entry name" value="NagB/RpiA_transferase-like"/>
</dbReference>
<dbReference type="PRINTS" id="PR00037">
    <property type="entry name" value="HTHLACR"/>
</dbReference>
<dbReference type="Gene3D" id="1.10.10.10">
    <property type="entry name" value="Winged helix-like DNA-binding domain superfamily/Winged helix DNA-binding domain"/>
    <property type="match status" value="1"/>
</dbReference>
<evidence type="ECO:0000256" key="1">
    <source>
        <dbReference type="ARBA" id="ARBA00023015"/>
    </source>
</evidence>
<dbReference type="SMART" id="SM01134">
    <property type="entry name" value="DeoRC"/>
    <property type="match status" value="1"/>
</dbReference>
<dbReference type="Pfam" id="PF08220">
    <property type="entry name" value="HTH_DeoR"/>
    <property type="match status" value="1"/>
</dbReference>
<accession>A0A6J6IT28</accession>
<protein>
    <submittedName>
        <fullName evidence="5">Unannotated protein</fullName>
    </submittedName>
</protein>
<dbReference type="EMBL" id="CAEZVN010000018">
    <property type="protein sequence ID" value="CAB4627740.1"/>
    <property type="molecule type" value="Genomic_DNA"/>
</dbReference>
<dbReference type="PANTHER" id="PTHR30363">
    <property type="entry name" value="HTH-TYPE TRANSCRIPTIONAL REGULATOR SRLR-RELATED"/>
    <property type="match status" value="1"/>
</dbReference>
<dbReference type="InterPro" id="IPR036388">
    <property type="entry name" value="WH-like_DNA-bd_sf"/>
</dbReference>
<evidence type="ECO:0000259" key="4">
    <source>
        <dbReference type="PROSITE" id="PS51000"/>
    </source>
</evidence>
<evidence type="ECO:0000256" key="2">
    <source>
        <dbReference type="ARBA" id="ARBA00023125"/>
    </source>
</evidence>
<dbReference type="InterPro" id="IPR050313">
    <property type="entry name" value="Carb_Metab_HTH_regulators"/>
</dbReference>
<dbReference type="InterPro" id="IPR036390">
    <property type="entry name" value="WH_DNA-bd_sf"/>
</dbReference>
<dbReference type="SMART" id="SM00420">
    <property type="entry name" value="HTH_DEOR"/>
    <property type="match status" value="1"/>
</dbReference>
<dbReference type="PROSITE" id="PS00894">
    <property type="entry name" value="HTH_DEOR_1"/>
    <property type="match status" value="1"/>
</dbReference>
<dbReference type="SUPFAM" id="SSF46785">
    <property type="entry name" value="Winged helix' DNA-binding domain"/>
    <property type="match status" value="1"/>
</dbReference>
<dbReference type="InterPro" id="IPR014036">
    <property type="entry name" value="DeoR-like_C"/>
</dbReference>
<organism evidence="5">
    <name type="scientific">freshwater metagenome</name>
    <dbReference type="NCBI Taxonomy" id="449393"/>
    <lineage>
        <taxon>unclassified sequences</taxon>
        <taxon>metagenomes</taxon>
        <taxon>ecological metagenomes</taxon>
    </lineage>
</organism>
<dbReference type="InterPro" id="IPR001034">
    <property type="entry name" value="DeoR_HTH"/>
</dbReference>
<dbReference type="GO" id="GO:0003677">
    <property type="term" value="F:DNA binding"/>
    <property type="evidence" value="ECO:0007669"/>
    <property type="project" value="UniProtKB-KW"/>
</dbReference>
<dbReference type="PROSITE" id="PS51000">
    <property type="entry name" value="HTH_DEOR_2"/>
    <property type="match status" value="1"/>
</dbReference>
<gene>
    <name evidence="5" type="ORF">UFOPK2001_00322</name>
</gene>
<dbReference type="SUPFAM" id="SSF100950">
    <property type="entry name" value="NagB/RpiA/CoA transferase-like"/>
    <property type="match status" value="1"/>
</dbReference>
<keyword evidence="1" id="KW-0805">Transcription regulation</keyword>
<reference evidence="5" key="1">
    <citation type="submission" date="2020-05" db="EMBL/GenBank/DDBJ databases">
        <authorList>
            <person name="Chiriac C."/>
            <person name="Salcher M."/>
            <person name="Ghai R."/>
            <person name="Kavagutti S V."/>
        </authorList>
    </citation>
    <scope>NUCLEOTIDE SEQUENCE</scope>
</reference>
<dbReference type="PANTHER" id="PTHR30363:SF44">
    <property type="entry name" value="AGA OPERON TRANSCRIPTIONAL REPRESSOR-RELATED"/>
    <property type="match status" value="1"/>
</dbReference>
<name>A0A6J6IT28_9ZZZZ</name>
<feature type="domain" description="HTH deoR-type" evidence="4">
    <location>
        <begin position="3"/>
        <end position="58"/>
    </location>
</feature>
<sequence>MLAAQRHGLILQEISRRTAARISELADILQVSEMTIRRDIDVLAQRGLLEKVHGGATAIFSNRNALEPPFESKTLREEISKDAIAARAALEITPGASIGLMGGSTVFALAKLALTIPRLTIVTNSLPVSDLFNREGQQSQTVILAGGIRTPTDSFVGDITVSAFQTLNLEVVFMGAHGMDPKGGFTTPNLHESETNRAVIAKTRKLVVLADQTKWGEVGFSTFATLDEADLLVTNSGLPRSALSELRKSVKELAVVQT</sequence>
<proteinExistence type="predicted"/>